<feature type="region of interest" description="Disordered" evidence="9">
    <location>
        <begin position="141"/>
        <end position="194"/>
    </location>
</feature>
<dbReference type="GO" id="GO:0016020">
    <property type="term" value="C:membrane"/>
    <property type="evidence" value="ECO:0007669"/>
    <property type="project" value="UniProtKB-SubCell"/>
</dbReference>
<dbReference type="InterPro" id="IPR050866">
    <property type="entry name" value="CNG_cation_channel"/>
</dbReference>
<name>A0AAN9YJV2_9PEZI</name>
<keyword evidence="3" id="KW-0812">Transmembrane</keyword>
<evidence type="ECO:0008006" key="14">
    <source>
        <dbReference type="Google" id="ProtNLM"/>
    </source>
</evidence>
<sequence>MPLDLVDRIRSFPLFKSAPDEFLAAIGKHLRPQVHATHDTILTEGDDAKAMYWLVRGVVAVTSRDGEAVYAELKPGAFFGEIGVLMKMPRTATVIARTKCLLVVLKKEDLHAELPRFPEMEQTIRQEAQERLAILKKKRKEKGLRSTAQSGSVSREVNPGEVTTGDAGVIKEGTVVNSKKRKSPSPGVVEDPSVGGSALASGYVNVRTTLKELPLFSELPTDVLHFLGLSAQPVSYPPFTDIVRQGSPGQEIFFIVRGEAEVIRESPEDKNIRRLTRSSMVRPRLKVGQYFGEVASLGLASSRTATVRSVTSVECLMIGGEALGELWRKCPPEIRSQVEETARKRYQTSDDDVEMKDSSDKDSSDSDVSPTTTPTKQRLPQVTFTMPFKASAPVTDEPQDTTTTTTTTTHTDPDPYLSVDMENLRSRRRSSIAPPTPTPSDASAPPAHNGTRSLSQTHESSPLKLYSMSAPNTPPENKEQGPSCKRQRTLPSRPAALQNMQKPVLPDDILVMIFDQLDIAKLLRLRRVCSHWRRLLTTSDKLCKEVDLSVYNRYVTDWALANVLGPFIGARPEVVDISNCYHVTDEGFNVFWKYCGKNIKSWRMRSVWDVSAGQILEMSENSKQLEEVDWSNCRKVGDNLLARVVGWVVPEPPPERKTVVISSSGVLSRSRNMRMWQQGQQGQHPNTPPPGTVIGCPKLKRLNLSYCKHITDRSMAHLAAHASSRLESLALTRCTSITDAGFQSWAPFRFPNLTRLCLADCTYLSDNAIVALVNSAKQLTHLDLSFCCALSDTATEVVALGLPLLRELRLAFCGSAVSDASLGCIALHLNELRGLSVRGCVRVTGVGIENVLEGCGRIEWVDISQCKNLGGWLAGGGVTRWGYDERGPGRWLPMSVTRGMPGQRTVDPALLMNNNMNVPRPQTPVNGGSANGNGPQLAPSPFGSPGGGMSLGMAYGGGVGGPGPMMKPVVPPRGMRNRRQRKPIRCIVEKGAGGLR</sequence>
<dbReference type="SUPFAM" id="SSF81383">
    <property type="entry name" value="F-box domain"/>
    <property type="match status" value="1"/>
</dbReference>
<feature type="compositionally biased region" description="Basic and acidic residues" evidence="9">
    <location>
        <begin position="355"/>
        <end position="364"/>
    </location>
</feature>
<dbReference type="InterPro" id="IPR000595">
    <property type="entry name" value="cNMP-bd_dom"/>
</dbReference>
<dbReference type="InterPro" id="IPR057207">
    <property type="entry name" value="FBXL15_LRR"/>
</dbReference>
<keyword evidence="4" id="KW-1133">Transmembrane helix</keyword>
<keyword evidence="8" id="KW-0407">Ion channel</keyword>
<dbReference type="EMBL" id="JAJSPL020000008">
    <property type="protein sequence ID" value="KAK7745517.1"/>
    <property type="molecule type" value="Genomic_DNA"/>
</dbReference>
<dbReference type="InterPro" id="IPR001810">
    <property type="entry name" value="F-box_dom"/>
</dbReference>
<feature type="domain" description="F-box" evidence="11">
    <location>
        <begin position="499"/>
        <end position="546"/>
    </location>
</feature>
<dbReference type="PROSITE" id="PS00889">
    <property type="entry name" value="CNMP_BINDING_2"/>
    <property type="match status" value="1"/>
</dbReference>
<dbReference type="SMART" id="SM00367">
    <property type="entry name" value="LRR_CC"/>
    <property type="match status" value="8"/>
</dbReference>
<evidence type="ECO:0000256" key="8">
    <source>
        <dbReference type="ARBA" id="ARBA00023303"/>
    </source>
</evidence>
<dbReference type="Pfam" id="PF16643">
    <property type="entry name" value="cNMPbd_u2"/>
    <property type="match status" value="1"/>
</dbReference>
<feature type="domain" description="Cyclic nucleotide-binding" evidence="10">
    <location>
        <begin position="14"/>
        <end position="131"/>
    </location>
</feature>
<comment type="caution">
    <text evidence="12">The sequence shown here is derived from an EMBL/GenBank/DDBJ whole genome shotgun (WGS) entry which is preliminary data.</text>
</comment>
<feature type="compositionally biased region" description="Polar residues" evidence="9">
    <location>
        <begin position="370"/>
        <end position="384"/>
    </location>
</feature>
<dbReference type="Gene3D" id="1.20.1280.50">
    <property type="match status" value="1"/>
</dbReference>
<accession>A0AAN9YJV2</accession>
<feature type="compositionally biased region" description="Low complexity" evidence="9">
    <location>
        <begin position="393"/>
        <end position="410"/>
    </location>
</feature>
<dbReference type="Pfam" id="PF12937">
    <property type="entry name" value="F-box-like"/>
    <property type="match status" value="1"/>
</dbReference>
<organism evidence="12 13">
    <name type="scientific">Cytospora paraplurivora</name>
    <dbReference type="NCBI Taxonomy" id="2898453"/>
    <lineage>
        <taxon>Eukaryota</taxon>
        <taxon>Fungi</taxon>
        <taxon>Dikarya</taxon>
        <taxon>Ascomycota</taxon>
        <taxon>Pezizomycotina</taxon>
        <taxon>Sordariomycetes</taxon>
        <taxon>Sordariomycetidae</taxon>
        <taxon>Diaporthales</taxon>
        <taxon>Cytosporaceae</taxon>
        <taxon>Cytospora</taxon>
    </lineage>
</organism>
<evidence type="ECO:0000259" key="10">
    <source>
        <dbReference type="PROSITE" id="PS50042"/>
    </source>
</evidence>
<dbReference type="CDD" id="cd00038">
    <property type="entry name" value="CAP_ED"/>
    <property type="match status" value="2"/>
</dbReference>
<dbReference type="FunFam" id="2.60.120.10:FF:000057">
    <property type="entry name" value="Cyclic nucleotide-binding domain protein"/>
    <property type="match status" value="1"/>
</dbReference>
<dbReference type="GO" id="GO:0044877">
    <property type="term" value="F:protein-containing complex binding"/>
    <property type="evidence" value="ECO:0007669"/>
    <property type="project" value="TreeGrafter"/>
</dbReference>
<dbReference type="InterPro" id="IPR036047">
    <property type="entry name" value="F-box-like_dom_sf"/>
</dbReference>
<reference evidence="12 13" key="1">
    <citation type="journal article" date="2023" name="PLoS ONE">
        <title>Cytospora paraplurivora sp. nov. isolated from orchards with fruit tree decline syndrome in Ontario, Canada.</title>
        <authorList>
            <person name="Ilyukhin E."/>
            <person name="Nguyen H.D.T."/>
            <person name="Castle A.J."/>
            <person name="Ellouze W."/>
        </authorList>
    </citation>
    <scope>NUCLEOTIDE SEQUENCE [LARGE SCALE GENOMIC DNA]</scope>
    <source>
        <strain evidence="12 13">FDS-564</strain>
    </source>
</reference>
<keyword evidence="13" id="KW-1185">Reference proteome</keyword>
<keyword evidence="2" id="KW-0813">Transport</keyword>
<dbReference type="Gene3D" id="3.80.10.10">
    <property type="entry name" value="Ribonuclease Inhibitor"/>
    <property type="match status" value="2"/>
</dbReference>
<keyword evidence="6" id="KW-0472">Membrane</keyword>
<dbReference type="SMART" id="SM00100">
    <property type="entry name" value="cNMP"/>
    <property type="match status" value="2"/>
</dbReference>
<evidence type="ECO:0000256" key="9">
    <source>
        <dbReference type="SAM" id="MobiDB-lite"/>
    </source>
</evidence>
<feature type="region of interest" description="Disordered" evidence="9">
    <location>
        <begin position="339"/>
        <end position="499"/>
    </location>
</feature>
<evidence type="ECO:0000256" key="3">
    <source>
        <dbReference type="ARBA" id="ARBA00022692"/>
    </source>
</evidence>
<dbReference type="SMART" id="SM00256">
    <property type="entry name" value="FBOX"/>
    <property type="match status" value="1"/>
</dbReference>
<evidence type="ECO:0000256" key="2">
    <source>
        <dbReference type="ARBA" id="ARBA00022448"/>
    </source>
</evidence>
<dbReference type="InterPro" id="IPR032675">
    <property type="entry name" value="LRR_dom_sf"/>
</dbReference>
<dbReference type="GO" id="GO:0005221">
    <property type="term" value="F:intracellularly cyclic nucleotide-activated monoatomic cation channel activity"/>
    <property type="evidence" value="ECO:0007669"/>
    <property type="project" value="InterPro"/>
</dbReference>
<dbReference type="InterPro" id="IPR006553">
    <property type="entry name" value="Leu-rich_rpt_Cys-con_subtyp"/>
</dbReference>
<evidence type="ECO:0000256" key="1">
    <source>
        <dbReference type="ARBA" id="ARBA00004141"/>
    </source>
</evidence>
<feature type="compositionally biased region" description="Polar residues" evidence="9">
    <location>
        <begin position="146"/>
        <end position="155"/>
    </location>
</feature>
<dbReference type="InterPro" id="IPR018490">
    <property type="entry name" value="cNMP-bd_dom_sf"/>
</dbReference>
<dbReference type="SUPFAM" id="SSF52047">
    <property type="entry name" value="RNI-like"/>
    <property type="match status" value="1"/>
</dbReference>
<dbReference type="SUPFAM" id="SSF51206">
    <property type="entry name" value="cAMP-binding domain-like"/>
    <property type="match status" value="2"/>
</dbReference>
<keyword evidence="5" id="KW-0406">Ion transport</keyword>
<comment type="subcellular location">
    <subcellularLocation>
        <location evidence="1">Membrane</location>
        <topology evidence="1">Multi-pass membrane protein</topology>
    </subcellularLocation>
</comment>
<dbReference type="Pfam" id="PF25372">
    <property type="entry name" value="DUF7885"/>
    <property type="match status" value="1"/>
</dbReference>
<evidence type="ECO:0000256" key="6">
    <source>
        <dbReference type="ARBA" id="ARBA00023136"/>
    </source>
</evidence>
<protein>
    <recommendedName>
        <fullName evidence="14">Cyclic nucleotide-binding domain-containing protein</fullName>
    </recommendedName>
</protein>
<proteinExistence type="predicted"/>
<evidence type="ECO:0000256" key="5">
    <source>
        <dbReference type="ARBA" id="ARBA00023065"/>
    </source>
</evidence>
<evidence type="ECO:0000256" key="4">
    <source>
        <dbReference type="ARBA" id="ARBA00022989"/>
    </source>
</evidence>
<dbReference type="PROSITE" id="PS50181">
    <property type="entry name" value="FBOX"/>
    <property type="match status" value="1"/>
</dbReference>
<evidence type="ECO:0000313" key="13">
    <source>
        <dbReference type="Proteomes" id="UP001320245"/>
    </source>
</evidence>
<keyword evidence="7" id="KW-1071">Ligand-gated ion channel</keyword>
<dbReference type="Pfam" id="PF00027">
    <property type="entry name" value="cNMP_binding"/>
    <property type="match status" value="2"/>
</dbReference>
<dbReference type="Gene3D" id="2.60.120.10">
    <property type="entry name" value="Jelly Rolls"/>
    <property type="match status" value="2"/>
</dbReference>
<dbReference type="PANTHER" id="PTHR45638">
    <property type="entry name" value="CYCLIC NUCLEOTIDE-GATED CATION CHANNEL SUBUNIT A"/>
    <property type="match status" value="1"/>
</dbReference>
<evidence type="ECO:0000259" key="11">
    <source>
        <dbReference type="PROSITE" id="PS50181"/>
    </source>
</evidence>
<gene>
    <name evidence="12" type="ORF">SLS53_003017</name>
</gene>
<feature type="compositionally biased region" description="Polar residues" evidence="9">
    <location>
        <begin position="450"/>
        <end position="460"/>
    </location>
</feature>
<feature type="domain" description="Cyclic nucleotide-binding" evidence="10">
    <location>
        <begin position="215"/>
        <end position="344"/>
    </location>
</feature>
<dbReference type="InterPro" id="IPR014710">
    <property type="entry name" value="RmlC-like_jellyroll"/>
</dbReference>
<dbReference type="PANTHER" id="PTHR45638:SF24">
    <property type="entry name" value="CYCLIC NUCLEOTIDE-BINDING DOMAIN PROTEIN (AFU_ORTHOLOGUE AFUA_2G03170)"/>
    <property type="match status" value="1"/>
</dbReference>
<dbReference type="CDD" id="cd09917">
    <property type="entry name" value="F-box_SF"/>
    <property type="match status" value="1"/>
</dbReference>
<dbReference type="PROSITE" id="PS50042">
    <property type="entry name" value="CNMP_BINDING_3"/>
    <property type="match status" value="2"/>
</dbReference>
<evidence type="ECO:0000313" key="12">
    <source>
        <dbReference type="EMBL" id="KAK7745517.1"/>
    </source>
</evidence>
<dbReference type="AlphaFoldDB" id="A0AAN9YJV2"/>
<dbReference type="Proteomes" id="UP001320245">
    <property type="component" value="Unassembled WGS sequence"/>
</dbReference>
<evidence type="ECO:0000256" key="7">
    <source>
        <dbReference type="ARBA" id="ARBA00023286"/>
    </source>
</evidence>
<dbReference type="InterPro" id="IPR018488">
    <property type="entry name" value="cNMP-bd_CS"/>
</dbReference>